<keyword evidence="8" id="KW-0808">Transferase</keyword>
<sequence>MTLHSQLETRSFAFVLLQKIIRFQRRNVYARLALIAIACLLPFLLARFALYLIYFDSFKNLSTPEVLMAFWVGLRFDLSMITFSILLPSLFMLLPFGWAHHVYWQRFWCWVIYVSLLLLVLMLIGDIIYFGEVGRHVGAEISTIRADIAPLLIMAWHSYSSLLLLFAICAALGALLWHRVVHITPAAPKRALIRVAGLVLVLLLFVVSGRGGWTNKPISVSDAFFSNSAAQAYLTLNGAFAVSHALVDNTPPVREFMPQEQAIARTQQSLAGAHATFQDPAYPLYRTLKSSAGGLAASSAKKPNVVVLVLESWGAQHIDSIRQHLELPAIGATPNFDALAKQGRLYTRFFANGQRSIVAAEAILASLPTLPGMLFLGEGIEQNRQSFMGEMAQSQHYSTIFLQSDHRVSFRFNSIAARAGFSTYLGAEDMPELHPQQKPDLVWGTWDHNTLQQANSLFSQAHQAQQPFLGYIFTSTTHAPFMVPEQRWRKFPETSELNKFLNSMYYADWAIAEMMAAAKKAGYYDNTIFIITGDHVSGVGDYKQHIPNLYHIPLLIVGPGITPGVDDRIGSHVDILPTIADLANWQLGYAGVGRSLLDPERIDERVALSVRGEVIDLISNRGWVSHNLSRAVGNSADMPATDKSELETLMLAQYQTISRLMLENRIQAEAVVDAVEGCAAFPLIRVSWHQICVHSLKTWHRYC</sequence>
<keyword evidence="3 6" id="KW-0812">Transmembrane</keyword>
<feature type="transmembrane region" description="Helical" evidence="6">
    <location>
        <begin position="192"/>
        <end position="213"/>
    </location>
</feature>
<feature type="transmembrane region" description="Helical" evidence="6">
    <location>
        <begin position="159"/>
        <end position="180"/>
    </location>
</feature>
<proteinExistence type="predicted"/>
<evidence type="ECO:0000256" key="6">
    <source>
        <dbReference type="SAM" id="Phobius"/>
    </source>
</evidence>
<name>A0A6M4A2P1_9BURK</name>
<dbReference type="Pfam" id="PF00884">
    <property type="entry name" value="Sulfatase"/>
    <property type="match status" value="1"/>
</dbReference>
<evidence type="ECO:0000256" key="2">
    <source>
        <dbReference type="ARBA" id="ARBA00022475"/>
    </source>
</evidence>
<feature type="transmembrane region" description="Helical" evidence="6">
    <location>
        <begin position="74"/>
        <end position="95"/>
    </location>
</feature>
<dbReference type="InterPro" id="IPR000917">
    <property type="entry name" value="Sulfatase_N"/>
</dbReference>
<keyword evidence="9" id="KW-1185">Reference proteome</keyword>
<keyword evidence="5 6" id="KW-0472">Membrane</keyword>
<dbReference type="CDD" id="cd16015">
    <property type="entry name" value="LTA_synthase"/>
    <property type="match status" value="1"/>
</dbReference>
<evidence type="ECO:0000256" key="1">
    <source>
        <dbReference type="ARBA" id="ARBA00004651"/>
    </source>
</evidence>
<dbReference type="PANTHER" id="PTHR47371">
    <property type="entry name" value="LIPOTEICHOIC ACID SYNTHASE"/>
    <property type="match status" value="1"/>
</dbReference>
<evidence type="ECO:0000256" key="3">
    <source>
        <dbReference type="ARBA" id="ARBA00022692"/>
    </source>
</evidence>
<dbReference type="PANTHER" id="PTHR47371:SF3">
    <property type="entry name" value="PHOSPHOGLYCEROL TRANSFERASE I"/>
    <property type="match status" value="1"/>
</dbReference>
<dbReference type="GO" id="GO:0016787">
    <property type="term" value="F:hydrolase activity"/>
    <property type="evidence" value="ECO:0007669"/>
    <property type="project" value="UniProtKB-KW"/>
</dbReference>
<feature type="transmembrane region" description="Helical" evidence="6">
    <location>
        <begin position="107"/>
        <end position="130"/>
    </location>
</feature>
<evidence type="ECO:0000313" key="8">
    <source>
        <dbReference type="EMBL" id="QJQ05444.1"/>
    </source>
</evidence>
<reference evidence="8 9" key="1">
    <citation type="journal article" date="2019" name="Int. J. Syst. Evol. Microbiol.">
        <title>Undibacterium piscinae sp. nov., isolated from Korean shiner intestine.</title>
        <authorList>
            <person name="Lee S.Y."/>
            <person name="Kang W."/>
            <person name="Kim P.S."/>
            <person name="Kim H.S."/>
            <person name="Sung H."/>
            <person name="Shin N.R."/>
            <person name="Whon T.W."/>
            <person name="Yun J.H."/>
            <person name="Lee J.Y."/>
            <person name="Lee J.Y."/>
            <person name="Jung M.J."/>
            <person name="Jeong Y.S."/>
            <person name="Tak E.J."/>
            <person name="Han J.E."/>
            <person name="Hyun D.W."/>
            <person name="Kang M.S."/>
            <person name="Lee K.E."/>
            <person name="Lee B.H."/>
            <person name="Bae J.W."/>
        </authorList>
    </citation>
    <scope>NUCLEOTIDE SEQUENCE [LARGE SCALE GENOMIC DNA]</scope>
    <source>
        <strain evidence="8 9">S11R28</strain>
    </source>
</reference>
<evidence type="ECO:0000313" key="9">
    <source>
        <dbReference type="Proteomes" id="UP000274350"/>
    </source>
</evidence>
<dbReference type="EMBL" id="CP051152">
    <property type="protein sequence ID" value="QJQ05444.1"/>
    <property type="molecule type" value="Genomic_DNA"/>
</dbReference>
<dbReference type="SUPFAM" id="SSF53649">
    <property type="entry name" value="Alkaline phosphatase-like"/>
    <property type="match status" value="1"/>
</dbReference>
<dbReference type="GO" id="GO:0016740">
    <property type="term" value="F:transferase activity"/>
    <property type="evidence" value="ECO:0007669"/>
    <property type="project" value="UniProtKB-KW"/>
</dbReference>
<feature type="domain" description="Sulfatase N-terminal" evidence="7">
    <location>
        <begin position="303"/>
        <end position="584"/>
    </location>
</feature>
<dbReference type="InterPro" id="IPR050448">
    <property type="entry name" value="OpgB/LTA_synthase_biosynth"/>
</dbReference>
<keyword evidence="4 6" id="KW-1133">Transmembrane helix</keyword>
<dbReference type="InterPro" id="IPR017850">
    <property type="entry name" value="Alkaline_phosphatase_core_sf"/>
</dbReference>
<dbReference type="GO" id="GO:0005886">
    <property type="term" value="C:plasma membrane"/>
    <property type="evidence" value="ECO:0007669"/>
    <property type="project" value="UniProtKB-SubCell"/>
</dbReference>
<keyword evidence="8" id="KW-0378">Hydrolase</keyword>
<comment type="subcellular location">
    <subcellularLocation>
        <location evidence="1">Cell membrane</location>
        <topology evidence="1">Multi-pass membrane protein</topology>
    </subcellularLocation>
</comment>
<gene>
    <name evidence="8" type="ORF">EJG51_005810</name>
</gene>
<dbReference type="Proteomes" id="UP000274350">
    <property type="component" value="Chromosome"/>
</dbReference>
<evidence type="ECO:0000256" key="4">
    <source>
        <dbReference type="ARBA" id="ARBA00022989"/>
    </source>
</evidence>
<dbReference type="Gene3D" id="3.40.720.10">
    <property type="entry name" value="Alkaline Phosphatase, subunit A"/>
    <property type="match status" value="1"/>
</dbReference>
<organism evidence="8 9">
    <name type="scientific">Undibacterium piscinae</name>
    <dbReference type="NCBI Taxonomy" id="2495591"/>
    <lineage>
        <taxon>Bacteria</taxon>
        <taxon>Pseudomonadati</taxon>
        <taxon>Pseudomonadota</taxon>
        <taxon>Betaproteobacteria</taxon>
        <taxon>Burkholderiales</taxon>
        <taxon>Oxalobacteraceae</taxon>
        <taxon>Undibacterium</taxon>
    </lineage>
</organism>
<dbReference type="KEGG" id="upi:EJG51_005810"/>
<dbReference type="AlphaFoldDB" id="A0A6M4A2P1"/>
<feature type="transmembrane region" description="Helical" evidence="6">
    <location>
        <begin position="28"/>
        <end position="54"/>
    </location>
</feature>
<accession>A0A6M4A2P1</accession>
<evidence type="ECO:0000256" key="5">
    <source>
        <dbReference type="ARBA" id="ARBA00023136"/>
    </source>
</evidence>
<protein>
    <submittedName>
        <fullName evidence="8">Sulfatase-like hydrolase/transferase</fullName>
    </submittedName>
</protein>
<evidence type="ECO:0000259" key="7">
    <source>
        <dbReference type="Pfam" id="PF00884"/>
    </source>
</evidence>
<keyword evidence="2" id="KW-1003">Cell membrane</keyword>